<dbReference type="AlphaFoldDB" id="A0AAC9PTT3"/>
<gene>
    <name evidence="2" type="ORF">UA74_21750</name>
</gene>
<dbReference type="RefSeq" id="WP_083683472.1">
    <property type="nucleotide sequence ID" value="NZ_CP016076.1"/>
</dbReference>
<evidence type="ECO:0000313" key="3">
    <source>
        <dbReference type="Proteomes" id="UP000185511"/>
    </source>
</evidence>
<protein>
    <submittedName>
        <fullName evidence="2">Uncharacterized protein</fullName>
    </submittedName>
</protein>
<reference evidence="3" key="1">
    <citation type="submission" date="2016-06" db="EMBL/GenBank/DDBJ databases">
        <title>Complete genome sequence of Actinoalloteichus fjordicus DSM 46855 (=ADI127-17), type strain of the new species Actinoalloteichus fjordicus.</title>
        <authorList>
            <person name="Ruckert C."/>
            <person name="Nouioui I."/>
            <person name="Willmese J."/>
            <person name="van Wezel G."/>
            <person name="Klenk H.-P."/>
            <person name="Kalinowski J."/>
            <person name="Zotchev S.B."/>
        </authorList>
    </citation>
    <scope>NUCLEOTIDE SEQUENCE [LARGE SCALE GENOMIC DNA]</scope>
    <source>
        <strain evidence="3">ADI127-7</strain>
    </source>
</reference>
<feature type="region of interest" description="Disordered" evidence="1">
    <location>
        <begin position="293"/>
        <end position="342"/>
    </location>
</feature>
<feature type="compositionally biased region" description="Low complexity" evidence="1">
    <location>
        <begin position="247"/>
        <end position="261"/>
    </location>
</feature>
<dbReference type="KEGG" id="acad:UA74_21750"/>
<dbReference type="EMBL" id="CP016076">
    <property type="protein sequence ID" value="APU16372.1"/>
    <property type="molecule type" value="Genomic_DNA"/>
</dbReference>
<organism evidence="2 3">
    <name type="scientific">Actinoalloteichus fjordicus</name>
    <dbReference type="NCBI Taxonomy" id="1612552"/>
    <lineage>
        <taxon>Bacteria</taxon>
        <taxon>Bacillati</taxon>
        <taxon>Actinomycetota</taxon>
        <taxon>Actinomycetes</taxon>
        <taxon>Pseudonocardiales</taxon>
        <taxon>Pseudonocardiaceae</taxon>
        <taxon>Actinoalloteichus</taxon>
    </lineage>
</organism>
<proteinExistence type="predicted"/>
<dbReference type="Proteomes" id="UP000185511">
    <property type="component" value="Chromosome"/>
</dbReference>
<keyword evidence="3" id="KW-1185">Reference proteome</keyword>
<evidence type="ECO:0000313" key="2">
    <source>
        <dbReference type="EMBL" id="APU16372.1"/>
    </source>
</evidence>
<evidence type="ECO:0000256" key="1">
    <source>
        <dbReference type="SAM" id="MobiDB-lite"/>
    </source>
</evidence>
<name>A0AAC9PTT3_9PSEU</name>
<accession>A0AAC9PTT3</accession>
<sequence>MTSQHTDEASAPGTYLGVMVIDTHRISAPDDVGQDRLTTLIPEIVSSAARRGGVERLLLNPPVGTPSGEGLLFGFDAELLPLAVDRLMDALQGELRTRARDLRADGITLRMRASLHLGPVPSFTSLFVDSPTGRVVIDSHRMVGAAEVRALLERSDPQATFLATVVSDAVMADVIQAGHTVRRPSEFVRTALSVAAEDFPCIGHLRVPVPSGELLTAGLLTPRQQASDAERPAPISTPGLGAADARSGTGWTSNTTTTNGGHQRLIAQSRDVGHIEDHSTAVEAGLSEVAVSGNNNNIAGRDLDQSTGRQDFSGTFDVGGDGSFGSHSGRRFGIPDQTERDS</sequence>
<feature type="region of interest" description="Disordered" evidence="1">
    <location>
        <begin position="222"/>
        <end position="262"/>
    </location>
</feature>